<dbReference type="Proteomes" id="UP000032735">
    <property type="component" value="Chromosome"/>
</dbReference>
<dbReference type="HOGENOM" id="CLU_3298852_0_0_6"/>
<keyword evidence="2" id="KW-1185">Reference proteome</keyword>
<reference evidence="1 2" key="1">
    <citation type="submission" date="2013-07" db="EMBL/GenBank/DDBJ databases">
        <authorList>
            <person name="Genoscope - CEA"/>
        </authorList>
    </citation>
    <scope>NUCLEOTIDE SEQUENCE [LARGE SCALE GENOMIC DNA]</scope>
    <source>
        <strain evidence="1 2">G6</strain>
    </source>
</reference>
<dbReference type="KEGG" id="xpo:XPG1_0875"/>
<dbReference type="AlphaFoldDB" id="A0A068R316"/>
<proteinExistence type="predicted"/>
<sequence>MANPLIISSTSNGGSRATGLQAVLLMQAAYLQLGSALCMR</sequence>
<evidence type="ECO:0000313" key="2">
    <source>
        <dbReference type="Proteomes" id="UP000032735"/>
    </source>
</evidence>
<evidence type="ECO:0000313" key="1">
    <source>
        <dbReference type="EMBL" id="CDG20530.1"/>
    </source>
</evidence>
<dbReference type="EMBL" id="FO704551">
    <property type="protein sequence ID" value="CDG20530.1"/>
    <property type="molecule type" value="Genomic_DNA"/>
</dbReference>
<accession>A0A068R316</accession>
<protein>
    <submittedName>
        <fullName evidence="1">Uncharacterized protein</fullName>
    </submittedName>
</protein>
<gene>
    <name evidence="1" type="ORF">XPG1_0875</name>
</gene>
<dbReference type="STRING" id="1354304.XPG1_0875"/>
<name>A0A068R316_9GAMM</name>
<organism evidence="1 2">
    <name type="scientific">Xenorhabdus poinarii G6</name>
    <dbReference type="NCBI Taxonomy" id="1354304"/>
    <lineage>
        <taxon>Bacteria</taxon>
        <taxon>Pseudomonadati</taxon>
        <taxon>Pseudomonadota</taxon>
        <taxon>Gammaproteobacteria</taxon>
        <taxon>Enterobacterales</taxon>
        <taxon>Morganellaceae</taxon>
        <taxon>Xenorhabdus</taxon>
    </lineage>
</organism>